<proteinExistence type="predicted"/>
<name>A0AAD4UT29_PRUDU</name>
<dbReference type="EMBL" id="JAJFAZ020000008">
    <property type="protein sequence ID" value="KAI5311599.1"/>
    <property type="molecule type" value="Genomic_DNA"/>
</dbReference>
<dbReference type="Proteomes" id="UP001054821">
    <property type="component" value="Chromosome 8"/>
</dbReference>
<organism evidence="1 2">
    <name type="scientific">Prunus dulcis</name>
    <name type="common">Almond</name>
    <name type="synonym">Amygdalus dulcis</name>
    <dbReference type="NCBI Taxonomy" id="3755"/>
    <lineage>
        <taxon>Eukaryota</taxon>
        <taxon>Viridiplantae</taxon>
        <taxon>Streptophyta</taxon>
        <taxon>Embryophyta</taxon>
        <taxon>Tracheophyta</taxon>
        <taxon>Spermatophyta</taxon>
        <taxon>Magnoliopsida</taxon>
        <taxon>eudicotyledons</taxon>
        <taxon>Gunneridae</taxon>
        <taxon>Pentapetalae</taxon>
        <taxon>rosids</taxon>
        <taxon>fabids</taxon>
        <taxon>Rosales</taxon>
        <taxon>Rosaceae</taxon>
        <taxon>Amygdaloideae</taxon>
        <taxon>Amygdaleae</taxon>
        <taxon>Prunus</taxon>
    </lineage>
</organism>
<dbReference type="AlphaFoldDB" id="A0AAD4UT29"/>
<accession>A0AAD4UT29</accession>
<evidence type="ECO:0000313" key="1">
    <source>
        <dbReference type="EMBL" id="KAI5311599.1"/>
    </source>
</evidence>
<gene>
    <name evidence="1" type="ORF">L3X38_040772</name>
</gene>
<comment type="caution">
    <text evidence="1">The sequence shown here is derived from an EMBL/GenBank/DDBJ whole genome shotgun (WGS) entry which is preliminary data.</text>
</comment>
<protein>
    <submittedName>
        <fullName evidence="1">Uncharacterized protein</fullName>
    </submittedName>
</protein>
<reference evidence="1 2" key="1">
    <citation type="journal article" date="2022" name="G3 (Bethesda)">
        <title>Whole-genome sequence and methylome profiling of the almond [Prunus dulcis (Mill.) D.A. Webb] cultivar 'Nonpareil'.</title>
        <authorList>
            <person name="D'Amico-Willman K.M."/>
            <person name="Ouma W.Z."/>
            <person name="Meulia T."/>
            <person name="Sideli G.M."/>
            <person name="Gradziel T.M."/>
            <person name="Fresnedo-Ramirez J."/>
        </authorList>
    </citation>
    <scope>NUCLEOTIDE SEQUENCE [LARGE SCALE GENOMIC DNA]</scope>
    <source>
        <strain evidence="1">Clone GOH B32 T37-40</strain>
    </source>
</reference>
<keyword evidence="2" id="KW-1185">Reference proteome</keyword>
<sequence>MHEPHDSFFKPLQFCANEAIHVEENKRRTLGIKLVVELPPSADDDLASTVLSDVGSGFWTIWSSAWVASITAGSLETFHQRIFMETSFAIPLGVSLSSYPPVAGSDRPRTLFM</sequence>
<evidence type="ECO:0000313" key="2">
    <source>
        <dbReference type="Proteomes" id="UP001054821"/>
    </source>
</evidence>